<keyword evidence="2" id="KW-1185">Reference proteome</keyword>
<name>A0A150XGH1_9BACT</name>
<gene>
    <name evidence="1" type="ORF">AWW68_03315</name>
</gene>
<evidence type="ECO:0000313" key="1">
    <source>
        <dbReference type="EMBL" id="KYG77811.1"/>
    </source>
</evidence>
<dbReference type="EMBL" id="LRPC01000001">
    <property type="protein sequence ID" value="KYG77811.1"/>
    <property type="molecule type" value="Genomic_DNA"/>
</dbReference>
<evidence type="ECO:0000313" key="2">
    <source>
        <dbReference type="Proteomes" id="UP000075606"/>
    </source>
</evidence>
<sequence>MFDKLKRPFKDFLELIESLKTETKFSPSDPLRFTSIRYLNGHEVLDRDPERFRRALMIQGISEDQIKFGQHLQFTNELRIIDNKVVEVIEHCADQAESVGQNVEYDLPIEDWPDHKYFFLIPDKGGPHQIGGECPKPIVFDSKYGFSFIASIDGTDPFFSWVETDELNIFYPLNTCCLSGLFIDWKNEKEPIVLNPEVMTDAWRTNYVDGSEVGVFKGINYKSTDDVDVNLLKDEFGDTHICGVPMWYQAPDIPVCPKTGNVMRYVTTIKSNVKNELIEGTSVFGDYLTFMDVGFLYVFWEPTSNIMYLTAQC</sequence>
<reference evidence="1 2" key="1">
    <citation type="submission" date="2016-01" db="EMBL/GenBank/DDBJ databases">
        <title>Genome sequencing of Roseivirga spongicola UST030701-084.</title>
        <authorList>
            <person name="Selvaratnam C."/>
            <person name="Thevarajoo S."/>
            <person name="Goh K.M."/>
            <person name="Ee R."/>
            <person name="Chan K.-G."/>
            <person name="Chong C.S."/>
        </authorList>
    </citation>
    <scope>NUCLEOTIDE SEQUENCE [LARGE SCALE GENOMIC DNA]</scope>
    <source>
        <strain evidence="1 2">UST030701-084</strain>
    </source>
</reference>
<proteinExistence type="predicted"/>
<dbReference type="RefSeq" id="WP_068216547.1">
    <property type="nucleotide sequence ID" value="NZ_LRPC01000001.1"/>
</dbReference>
<dbReference type="Proteomes" id="UP000075606">
    <property type="component" value="Unassembled WGS sequence"/>
</dbReference>
<protein>
    <submittedName>
        <fullName evidence="1">Uncharacterized protein</fullName>
    </submittedName>
</protein>
<dbReference type="AlphaFoldDB" id="A0A150XGH1"/>
<accession>A0A150XGH1</accession>
<comment type="caution">
    <text evidence="1">The sequence shown here is derived from an EMBL/GenBank/DDBJ whole genome shotgun (WGS) entry which is preliminary data.</text>
</comment>
<organism evidence="1 2">
    <name type="scientific">Roseivirga spongicola</name>
    <dbReference type="NCBI Taxonomy" id="333140"/>
    <lineage>
        <taxon>Bacteria</taxon>
        <taxon>Pseudomonadati</taxon>
        <taxon>Bacteroidota</taxon>
        <taxon>Cytophagia</taxon>
        <taxon>Cytophagales</taxon>
        <taxon>Roseivirgaceae</taxon>
        <taxon>Roseivirga</taxon>
    </lineage>
</organism>
<dbReference type="OrthoDB" id="1273554at2"/>